<proteinExistence type="predicted"/>
<comment type="caution">
    <text evidence="1">The sequence shown here is derived from an EMBL/GenBank/DDBJ whole genome shotgun (WGS) entry which is preliminary data.</text>
</comment>
<accession>W1IXZ1</accession>
<evidence type="ECO:0000313" key="2">
    <source>
        <dbReference type="Proteomes" id="UP000019202"/>
    </source>
</evidence>
<name>W1IXZ1_9GAMM</name>
<gene>
    <name evidence="1" type="ORF">XSR1_190020</name>
</gene>
<reference evidence="1" key="1">
    <citation type="submission" date="2013-11" db="EMBL/GenBank/DDBJ databases">
        <title>Draft genome sequence and annotation of the entomopathogenic bacteria, Xenorhabdus cabanillasi strain JM26 and Xenorhabdus szentirmai strain DSM 16338.</title>
        <authorList>
            <person name="Gualtieri M."/>
            <person name="Ogier J.C."/>
            <person name="Pages S."/>
            <person name="Givaudan A."/>
            <person name="Gaudriault S."/>
        </authorList>
    </citation>
    <scope>NUCLEOTIDE SEQUENCE [LARGE SCALE GENOMIC DNA]</scope>
    <source>
        <strain evidence="1">DSM 16338</strain>
    </source>
</reference>
<evidence type="ECO:0000313" key="1">
    <source>
        <dbReference type="EMBL" id="CDL82085.1"/>
    </source>
</evidence>
<protein>
    <submittedName>
        <fullName evidence="1">Uncharacterized protein</fullName>
    </submittedName>
</protein>
<organism evidence="1 2">
    <name type="scientific">Xenorhabdus szentirmaii DSM 16338</name>
    <dbReference type="NCBI Taxonomy" id="1427518"/>
    <lineage>
        <taxon>Bacteria</taxon>
        <taxon>Pseudomonadati</taxon>
        <taxon>Pseudomonadota</taxon>
        <taxon>Gammaproteobacteria</taxon>
        <taxon>Enterobacterales</taxon>
        <taxon>Morganellaceae</taxon>
        <taxon>Xenorhabdus</taxon>
    </lineage>
</organism>
<dbReference type="AlphaFoldDB" id="W1IXZ1"/>
<keyword evidence="2" id="KW-1185">Reference proteome</keyword>
<dbReference type="EMBL" id="CBXF010000076">
    <property type="protein sequence ID" value="CDL82085.1"/>
    <property type="molecule type" value="Genomic_DNA"/>
</dbReference>
<sequence length="44" mass="5396">MLSAMYIKKLPYFLIGQIINIDLINKKTLVRFECLMRSYREQWN</sequence>
<dbReference type="Proteomes" id="UP000019202">
    <property type="component" value="Unassembled WGS sequence"/>
</dbReference>
<dbReference type="STRING" id="1427518.XSR1_190020"/>